<sequence>MNAKNILLGLTATAAFLGFSANQAQAATKSLPTKGSHYIQKGNTYKLHLKVPGKVTLNTKAKYTITNSQNWKCIPYRNSSKSSHSFYLRAGNYNLTTTSKKSQVKTSFTSLSKLKKSLDTFPISKTEDPAQNPPQVKMGQAVNGFLDLFKTYPYGKTHVYQFTLTQPQKVDLTFSSMPIYDVSQGATTTINLTPVTDYDYKLDEFTVNDHATNKKHAWTLTKGTYKMTVTGLRGRFNFKMTSKIINGALAPTSITGLTPTSKGLKISYGKADKATGYEIYVKDLHSKNLGETEPVGINQDKGSYPKTLSQVIPSKFLINGNTYEIAVRSVNTNDGPTFSGVSAPIKYTYYLPSSKRKIKLKKPSLKVSCLIDPSQNTPYINLTWKKAKSVNSYEVAYRVKGSKSWHTFFTKNKTSEKITSPTDPNSPFYFVQGKSFEVRIRALHSDQKSAWSKVHKVNTNCSIEDKTKLITIYTN</sequence>
<evidence type="ECO:0000313" key="3">
    <source>
        <dbReference type="Proteomes" id="UP000288291"/>
    </source>
</evidence>
<protein>
    <recommendedName>
        <fullName evidence="4">Fibronectin type-III domain-containing protein</fullName>
    </recommendedName>
</protein>
<feature type="signal peptide" evidence="1">
    <location>
        <begin position="1"/>
        <end position="26"/>
    </location>
</feature>
<evidence type="ECO:0000256" key="1">
    <source>
        <dbReference type="SAM" id="SignalP"/>
    </source>
</evidence>
<name>A0A437SXE3_9LACO</name>
<keyword evidence="3" id="KW-1185">Reference proteome</keyword>
<dbReference type="CDD" id="cd00063">
    <property type="entry name" value="FN3"/>
    <property type="match status" value="1"/>
</dbReference>
<evidence type="ECO:0008006" key="4">
    <source>
        <dbReference type="Google" id="ProtNLM"/>
    </source>
</evidence>
<reference evidence="2 3" key="1">
    <citation type="submission" date="2018-12" db="EMBL/GenBank/DDBJ databases">
        <authorList>
            <person name="Meng J."/>
        </authorList>
    </citation>
    <scope>NUCLEOTIDE SEQUENCE [LARGE SCALE GENOMIC DNA]</scope>
    <source>
        <strain evidence="2 3">HT111-2</strain>
    </source>
</reference>
<dbReference type="Proteomes" id="UP000288291">
    <property type="component" value="Unassembled WGS sequence"/>
</dbReference>
<dbReference type="InterPro" id="IPR013783">
    <property type="entry name" value="Ig-like_fold"/>
</dbReference>
<dbReference type="InterPro" id="IPR003961">
    <property type="entry name" value="FN3_dom"/>
</dbReference>
<dbReference type="InterPro" id="IPR036116">
    <property type="entry name" value="FN3_sf"/>
</dbReference>
<dbReference type="RefSeq" id="WP_103661816.1">
    <property type="nucleotide sequence ID" value="NZ_ML136872.1"/>
</dbReference>
<evidence type="ECO:0000313" key="2">
    <source>
        <dbReference type="EMBL" id="RVU71594.1"/>
    </source>
</evidence>
<gene>
    <name evidence="2" type="ORF">EJK17_01055</name>
</gene>
<keyword evidence="1" id="KW-0732">Signal</keyword>
<feature type="chain" id="PRO_5019048078" description="Fibronectin type-III domain-containing protein" evidence="1">
    <location>
        <begin position="27"/>
        <end position="475"/>
    </location>
</feature>
<dbReference type="Gene3D" id="2.60.40.10">
    <property type="entry name" value="Immunoglobulins"/>
    <property type="match status" value="1"/>
</dbReference>
<dbReference type="AlphaFoldDB" id="A0A437SXE3"/>
<comment type="caution">
    <text evidence="2">The sequence shown here is derived from an EMBL/GenBank/DDBJ whole genome shotgun (WGS) entry which is preliminary data.</text>
</comment>
<dbReference type="Gene3D" id="2.60.120.380">
    <property type="match status" value="1"/>
</dbReference>
<dbReference type="EMBL" id="RXIA01000003">
    <property type="protein sequence ID" value="RVU71594.1"/>
    <property type="molecule type" value="Genomic_DNA"/>
</dbReference>
<accession>A0A437SXE3</accession>
<organism evidence="2 3">
    <name type="scientific">Lactobacillus xujianguonis</name>
    <dbReference type="NCBI Taxonomy" id="2495899"/>
    <lineage>
        <taxon>Bacteria</taxon>
        <taxon>Bacillati</taxon>
        <taxon>Bacillota</taxon>
        <taxon>Bacilli</taxon>
        <taxon>Lactobacillales</taxon>
        <taxon>Lactobacillaceae</taxon>
        <taxon>Lactobacillus</taxon>
    </lineage>
</organism>
<dbReference type="SUPFAM" id="SSF49265">
    <property type="entry name" value="Fibronectin type III"/>
    <property type="match status" value="1"/>
</dbReference>
<proteinExistence type="predicted"/>